<sequence>MAVQHRHRDAMQRPWQGLYDDRYPSPFDGRLSELLVQCTDDIYEGERNSTWRRTFVRNINPMFIRFANFPFSNGSTEPAERSGSDWGVILAKWIPACCALLFVLPFSAVGAEGHLKNGGWYDPFPYRYWGYPKITRNPYEGTGSTRIPNRISERVLGPRYLNFLTASSGFVPAEVNEMTASTPYVFIGYTQKQFDNESDEDMTNLHLIAETAARAAGVPAFWVAGSCMPDRDELAQDVYRISDDDMLRVWGQRMWTLSEALLSPHEHLIKVYTHGQAGDPWEISKKHFAAVAWDDPLISRQLVDHYINNLDLSRLELVAGIGTDNTGGGASGTETGDDETVILDGAFGAAIRWKSFALVRSARRGTWKRTIGRLLLHGSPFLVLMVRVTYNGKLWNTQAWFFGFEGHLDLATIESRIFGAYLGRLKWSPSGSPISQHVRNGFGECVGIDPIVNDEVRSKVAAASRGRYGDLKVFTLVDTYTMTVTMFEAVRPPVAVLLCGSEGDAVSGDSTENGDDSAAENVSRTSISVWLLAASAKSPERSLI</sequence>
<organism evidence="1 2">
    <name type="scientific">Glutinoglossum americanum</name>
    <dbReference type="NCBI Taxonomy" id="1670608"/>
    <lineage>
        <taxon>Eukaryota</taxon>
        <taxon>Fungi</taxon>
        <taxon>Dikarya</taxon>
        <taxon>Ascomycota</taxon>
        <taxon>Pezizomycotina</taxon>
        <taxon>Geoglossomycetes</taxon>
        <taxon>Geoglossales</taxon>
        <taxon>Geoglossaceae</taxon>
        <taxon>Glutinoglossum</taxon>
    </lineage>
</organism>
<dbReference type="OrthoDB" id="2624308at2759"/>
<dbReference type="AlphaFoldDB" id="A0A9P8ID75"/>
<comment type="caution">
    <text evidence="1">The sequence shown here is derived from an EMBL/GenBank/DDBJ whole genome shotgun (WGS) entry which is preliminary data.</text>
</comment>
<evidence type="ECO:0000313" key="2">
    <source>
        <dbReference type="Proteomes" id="UP000698800"/>
    </source>
</evidence>
<keyword evidence="2" id="KW-1185">Reference proteome</keyword>
<reference evidence="1" key="1">
    <citation type="submission" date="2021-03" db="EMBL/GenBank/DDBJ databases">
        <title>Comparative genomics and phylogenomic investigation of the class Geoglossomycetes provide insights into ecological specialization and systematics.</title>
        <authorList>
            <person name="Melie T."/>
            <person name="Pirro S."/>
            <person name="Miller A.N."/>
            <person name="Quandt A."/>
        </authorList>
    </citation>
    <scope>NUCLEOTIDE SEQUENCE</scope>
    <source>
        <strain evidence="1">GBOQ0MN5Z8</strain>
    </source>
</reference>
<accession>A0A9P8ID75</accession>
<proteinExistence type="predicted"/>
<name>A0A9P8ID75_9PEZI</name>
<evidence type="ECO:0000313" key="1">
    <source>
        <dbReference type="EMBL" id="KAH0545388.1"/>
    </source>
</evidence>
<dbReference type="EMBL" id="JAGHQL010000006">
    <property type="protein sequence ID" value="KAH0545388.1"/>
    <property type="molecule type" value="Genomic_DNA"/>
</dbReference>
<dbReference type="Proteomes" id="UP000698800">
    <property type="component" value="Unassembled WGS sequence"/>
</dbReference>
<protein>
    <submittedName>
        <fullName evidence="1">Uncharacterized protein</fullName>
    </submittedName>
</protein>
<gene>
    <name evidence="1" type="ORF">FGG08_000529</name>
</gene>